<dbReference type="HOGENOM" id="CLU_662197_0_0_1"/>
<dbReference type="EMBL" id="KL198229">
    <property type="protein sequence ID" value="KDQ05598.1"/>
    <property type="molecule type" value="Genomic_DNA"/>
</dbReference>
<protein>
    <submittedName>
        <fullName evidence="2">Uncharacterized protein</fullName>
    </submittedName>
</protein>
<dbReference type="STRING" id="930990.A0A067LQU4"/>
<dbReference type="InParanoid" id="A0A067LQU4"/>
<sequence>MPPIRTRPKVPYAIANNAKVKKAADNQNFLVAVHEELNKLTGRIETIAKEHNRSIQTVEEHFHLAFREKGRQIDIEELAQTLNAEYKSDACSEEHKELVQTVMASMEERRIAPKVTTREVQSDAQFTLKNIGKELEHMHCRDGVEYIAVACRGKPNDLIQPEFFASPGGETFLSGLLNTDGTQLAQQLEAFTALGKPTPRQLFLIYLADLEGRVKSDKARENLKAKARKLINGSLQEVTKVRGHTAEYLDYERLCSAYHVALEGWPAVVPYDNPSYLTVEQLECVTEAFESGKAKWVKVSRQHKDLIQRPGLPGPLPQRSKKAHRAAKQAENEPEPPLVPEHDASGSTAQPTTHAKAAPPFIPQQNAFSFTWSAGGDGALSTQPIVSDFSNNGLSLPQPHNFPNLNLQHYPINHP</sequence>
<reference evidence="3" key="1">
    <citation type="journal article" date="2014" name="Proc. Natl. Acad. Sci. U.S.A.">
        <title>Extensive sampling of basidiomycete genomes demonstrates inadequacy of the white-rot/brown-rot paradigm for wood decay fungi.</title>
        <authorList>
            <person name="Riley R."/>
            <person name="Salamov A.A."/>
            <person name="Brown D.W."/>
            <person name="Nagy L.G."/>
            <person name="Floudas D."/>
            <person name="Held B.W."/>
            <person name="Levasseur A."/>
            <person name="Lombard V."/>
            <person name="Morin E."/>
            <person name="Otillar R."/>
            <person name="Lindquist E.A."/>
            <person name="Sun H."/>
            <person name="LaButti K.M."/>
            <person name="Schmutz J."/>
            <person name="Jabbour D."/>
            <person name="Luo H."/>
            <person name="Baker S.E."/>
            <person name="Pisabarro A.G."/>
            <person name="Walton J.D."/>
            <person name="Blanchette R.A."/>
            <person name="Henrissat B."/>
            <person name="Martin F."/>
            <person name="Cullen D."/>
            <person name="Hibbett D.S."/>
            <person name="Grigoriev I.V."/>
        </authorList>
    </citation>
    <scope>NUCLEOTIDE SEQUENCE [LARGE SCALE GENOMIC DNA]</scope>
    <source>
        <strain evidence="3">FD-172 SS1</strain>
    </source>
</reference>
<evidence type="ECO:0000313" key="2">
    <source>
        <dbReference type="EMBL" id="KDQ05598.1"/>
    </source>
</evidence>
<evidence type="ECO:0000313" key="3">
    <source>
        <dbReference type="Proteomes" id="UP000027195"/>
    </source>
</evidence>
<keyword evidence="3" id="KW-1185">Reference proteome</keyword>
<gene>
    <name evidence="2" type="ORF">BOTBODRAFT_49787</name>
</gene>
<organism evidence="2 3">
    <name type="scientific">Botryobasidium botryosum (strain FD-172 SS1)</name>
    <dbReference type="NCBI Taxonomy" id="930990"/>
    <lineage>
        <taxon>Eukaryota</taxon>
        <taxon>Fungi</taxon>
        <taxon>Dikarya</taxon>
        <taxon>Basidiomycota</taxon>
        <taxon>Agaricomycotina</taxon>
        <taxon>Agaricomycetes</taxon>
        <taxon>Cantharellales</taxon>
        <taxon>Botryobasidiaceae</taxon>
        <taxon>Botryobasidium</taxon>
    </lineage>
</organism>
<evidence type="ECO:0000256" key="1">
    <source>
        <dbReference type="SAM" id="MobiDB-lite"/>
    </source>
</evidence>
<dbReference type="Proteomes" id="UP000027195">
    <property type="component" value="Unassembled WGS sequence"/>
</dbReference>
<feature type="region of interest" description="Disordered" evidence="1">
    <location>
        <begin position="307"/>
        <end position="359"/>
    </location>
</feature>
<accession>A0A067LQU4</accession>
<name>A0A067LQU4_BOTB1</name>
<dbReference type="OrthoDB" id="3253416at2759"/>
<dbReference type="AlphaFoldDB" id="A0A067LQU4"/>
<proteinExistence type="predicted"/>